<dbReference type="RefSeq" id="XP_022258017.1">
    <property type="nucleotide sequence ID" value="XM_022402309.1"/>
</dbReference>
<organism evidence="8 9">
    <name type="scientific">Limulus polyphemus</name>
    <name type="common">Atlantic horseshoe crab</name>
    <dbReference type="NCBI Taxonomy" id="6850"/>
    <lineage>
        <taxon>Eukaryota</taxon>
        <taxon>Metazoa</taxon>
        <taxon>Ecdysozoa</taxon>
        <taxon>Arthropoda</taxon>
        <taxon>Chelicerata</taxon>
        <taxon>Merostomata</taxon>
        <taxon>Xiphosura</taxon>
        <taxon>Limulidae</taxon>
        <taxon>Limulus</taxon>
    </lineage>
</organism>
<proteinExistence type="predicted"/>
<feature type="domain" description="Cupin-like" evidence="7">
    <location>
        <begin position="81"/>
        <end position="177"/>
    </location>
</feature>
<dbReference type="GeneID" id="111089556"/>
<dbReference type="PANTHER" id="PTHR12461">
    <property type="entry name" value="HYPOXIA-INDUCIBLE FACTOR 1 ALPHA INHIBITOR-RELATED"/>
    <property type="match status" value="1"/>
</dbReference>
<evidence type="ECO:0000256" key="1">
    <source>
        <dbReference type="ARBA" id="ARBA00001954"/>
    </source>
</evidence>
<sequence length="252" mass="29912">MNRFNLIYGKQVKGQEERDRFGVGLRNECEKQKFYEKRRLGREEEAERCERERVNRESQRKKRFLYHHGIWHHPLRVEDREQLHCQFDGKAEILLINFIEFPKRSQVLDRKNGSESGVNVENVDFQKYPALGEVPVYHQATLTPGECMFIPAHWLYQITSLSKDARSISLSIYWNRKIIVPSNKICGDVSGNTKLSQGEFVGDPKDDVFDIFKNIALHEFIQYYLDEGKLQRLTFGEFEDRLKKVRYHLKQL</sequence>
<dbReference type="InterPro" id="IPR014710">
    <property type="entry name" value="RmlC-like_jellyroll"/>
</dbReference>
<dbReference type="Pfam" id="PF13621">
    <property type="entry name" value="Cupin_8"/>
    <property type="match status" value="1"/>
</dbReference>
<keyword evidence="5" id="KW-0408">Iron</keyword>
<evidence type="ECO:0000256" key="3">
    <source>
        <dbReference type="ARBA" id="ARBA00022723"/>
    </source>
</evidence>
<evidence type="ECO:0000256" key="6">
    <source>
        <dbReference type="ARBA" id="ARBA00023242"/>
    </source>
</evidence>
<evidence type="ECO:0000256" key="5">
    <source>
        <dbReference type="ARBA" id="ARBA00023004"/>
    </source>
</evidence>
<dbReference type="PANTHER" id="PTHR12461:SF106">
    <property type="entry name" value="BIFUNCTIONAL PEPTIDASE AND ARGINYL-HYDROXYLASE JMJD5"/>
    <property type="match status" value="1"/>
</dbReference>
<accession>A0ABM1TQ61</accession>
<keyword evidence="6" id="KW-0539">Nucleus</keyword>
<protein>
    <submittedName>
        <fullName evidence="9">Uncharacterized protein LOC111089556</fullName>
    </submittedName>
</protein>
<evidence type="ECO:0000313" key="8">
    <source>
        <dbReference type="Proteomes" id="UP000694941"/>
    </source>
</evidence>
<evidence type="ECO:0000256" key="4">
    <source>
        <dbReference type="ARBA" id="ARBA00023002"/>
    </source>
</evidence>
<dbReference type="InterPro" id="IPR041667">
    <property type="entry name" value="Cupin_8"/>
</dbReference>
<keyword evidence="3" id="KW-0479">Metal-binding</keyword>
<evidence type="ECO:0000313" key="9">
    <source>
        <dbReference type="RefSeq" id="XP_022258017.1"/>
    </source>
</evidence>
<evidence type="ECO:0000259" key="7">
    <source>
        <dbReference type="Pfam" id="PF13621"/>
    </source>
</evidence>
<keyword evidence="8" id="KW-1185">Reference proteome</keyword>
<reference evidence="9" key="1">
    <citation type="submission" date="2025-08" db="UniProtKB">
        <authorList>
            <consortium name="RefSeq"/>
        </authorList>
    </citation>
    <scope>IDENTIFICATION</scope>
    <source>
        <tissue evidence="9">Muscle</tissue>
    </source>
</reference>
<evidence type="ECO:0000256" key="2">
    <source>
        <dbReference type="ARBA" id="ARBA00004123"/>
    </source>
</evidence>
<dbReference type="SUPFAM" id="SSF51197">
    <property type="entry name" value="Clavaminate synthase-like"/>
    <property type="match status" value="1"/>
</dbReference>
<name>A0ABM1TQ61_LIMPO</name>
<gene>
    <name evidence="9" type="primary">LOC111089556</name>
</gene>
<dbReference type="Proteomes" id="UP000694941">
    <property type="component" value="Unplaced"/>
</dbReference>
<comment type="cofactor">
    <cofactor evidence="1">
        <name>Fe(2+)</name>
        <dbReference type="ChEBI" id="CHEBI:29033"/>
    </cofactor>
</comment>
<comment type="subcellular location">
    <subcellularLocation>
        <location evidence="2">Nucleus</location>
    </subcellularLocation>
</comment>
<keyword evidence="4" id="KW-0560">Oxidoreductase</keyword>
<dbReference type="Gene3D" id="2.60.120.10">
    <property type="entry name" value="Jelly Rolls"/>
    <property type="match status" value="1"/>
</dbReference>